<gene>
    <name evidence="7" type="ORF">METZ01_LOCUS59819</name>
</gene>
<dbReference type="InterPro" id="IPR011650">
    <property type="entry name" value="Peptidase_M20_dimer"/>
</dbReference>
<name>A0A381SSF2_9ZZZZ</name>
<evidence type="ECO:0000256" key="1">
    <source>
        <dbReference type="ARBA" id="ARBA00001947"/>
    </source>
</evidence>
<dbReference type="InterPro" id="IPR036264">
    <property type="entry name" value="Bact_exopeptidase_dim_dom"/>
</dbReference>
<keyword evidence="5" id="KW-0862">Zinc</keyword>
<dbReference type="PANTHER" id="PTHR43808:SF8">
    <property type="entry name" value="PEPTIDASE M20 DIMERISATION DOMAIN-CONTAINING PROTEIN"/>
    <property type="match status" value="1"/>
</dbReference>
<dbReference type="SUPFAM" id="SSF55031">
    <property type="entry name" value="Bacterial exopeptidase dimerisation domain"/>
    <property type="match status" value="1"/>
</dbReference>
<evidence type="ECO:0000259" key="6">
    <source>
        <dbReference type="Pfam" id="PF07687"/>
    </source>
</evidence>
<dbReference type="Pfam" id="PF01546">
    <property type="entry name" value="Peptidase_M20"/>
    <property type="match status" value="1"/>
</dbReference>
<dbReference type="SUPFAM" id="SSF53187">
    <property type="entry name" value="Zn-dependent exopeptidases"/>
    <property type="match status" value="1"/>
</dbReference>
<dbReference type="Gene3D" id="1.10.150.900">
    <property type="match status" value="1"/>
</dbReference>
<evidence type="ECO:0000256" key="4">
    <source>
        <dbReference type="ARBA" id="ARBA00022801"/>
    </source>
</evidence>
<dbReference type="GO" id="GO:0046872">
    <property type="term" value="F:metal ion binding"/>
    <property type="evidence" value="ECO:0007669"/>
    <property type="project" value="UniProtKB-KW"/>
</dbReference>
<dbReference type="AlphaFoldDB" id="A0A381SSF2"/>
<comment type="similarity">
    <text evidence="2">Belongs to the peptidase M20A family.</text>
</comment>
<evidence type="ECO:0000256" key="2">
    <source>
        <dbReference type="ARBA" id="ARBA00006247"/>
    </source>
</evidence>
<dbReference type="PIRSF" id="PIRSF036696">
    <property type="entry name" value="ACY-1"/>
    <property type="match status" value="1"/>
</dbReference>
<evidence type="ECO:0000256" key="5">
    <source>
        <dbReference type="ARBA" id="ARBA00022833"/>
    </source>
</evidence>
<dbReference type="Gene3D" id="3.40.630.10">
    <property type="entry name" value="Zn peptidases"/>
    <property type="match status" value="1"/>
</dbReference>
<dbReference type="EMBL" id="UINC01003511">
    <property type="protein sequence ID" value="SVA06965.1"/>
    <property type="molecule type" value="Genomic_DNA"/>
</dbReference>
<accession>A0A381SSF2</accession>
<keyword evidence="3" id="KW-0479">Metal-binding</keyword>
<evidence type="ECO:0000256" key="3">
    <source>
        <dbReference type="ARBA" id="ARBA00022723"/>
    </source>
</evidence>
<sequence>MTNLDQMFQQIEDLEGDLIALEQALVRIPSVNTGFMPTGDETPVCKYISDWLSKAGIESEILESSPNRGNIIANIDGTSGKLGLLFMSHTDVVPVEDEDKWTFPPFSAEIHQGRIYGRGASDCKGLLSAQLMAMKVLKQNGVVLKDGLSLVSGADEEHGGRYGFGWLAENYPEKLQAPFAVNEGGGSPIEAAGSLTYVLGVGEKGRLQIEIDVKGVSSHASVPWQGTNALFRLSQVLNRIEGYEAERDTSTSLFEHLSTFAIEHKPSSDNVDEIIKEQEEENPRFASMLRALSRMTITPTMINGGIKSNSVPEQIRLTCDVRTLPHQSDDYLRDELDKILEGIPGVEYSIDYMAVPNSSPFETELMTSLHEATKKAVDREDVQFVPAISTGFTDSRFTRPLGVTTYGFSGSHPDDDPMLSKAHGTDESVGIKSLVSGTKVMLHLAYDMLAEK</sequence>
<organism evidence="7">
    <name type="scientific">marine metagenome</name>
    <dbReference type="NCBI Taxonomy" id="408172"/>
    <lineage>
        <taxon>unclassified sequences</taxon>
        <taxon>metagenomes</taxon>
        <taxon>ecological metagenomes</taxon>
    </lineage>
</organism>
<dbReference type="Pfam" id="PF07687">
    <property type="entry name" value="M20_dimer"/>
    <property type="match status" value="1"/>
</dbReference>
<reference evidence="7" key="1">
    <citation type="submission" date="2018-05" db="EMBL/GenBank/DDBJ databases">
        <authorList>
            <person name="Lanie J.A."/>
            <person name="Ng W.-L."/>
            <person name="Kazmierczak K.M."/>
            <person name="Andrzejewski T.M."/>
            <person name="Davidsen T.M."/>
            <person name="Wayne K.J."/>
            <person name="Tettelin H."/>
            <person name="Glass J.I."/>
            <person name="Rusch D."/>
            <person name="Podicherti R."/>
            <person name="Tsui H.-C.T."/>
            <person name="Winkler M.E."/>
        </authorList>
    </citation>
    <scope>NUCLEOTIDE SEQUENCE</scope>
</reference>
<dbReference type="Gene3D" id="3.30.70.360">
    <property type="match status" value="1"/>
</dbReference>
<evidence type="ECO:0000313" key="7">
    <source>
        <dbReference type="EMBL" id="SVA06965.1"/>
    </source>
</evidence>
<protein>
    <recommendedName>
        <fullName evidence="6">Peptidase M20 dimerisation domain-containing protein</fullName>
    </recommendedName>
</protein>
<feature type="domain" description="Peptidase M20 dimerisation" evidence="6">
    <location>
        <begin position="201"/>
        <end position="341"/>
    </location>
</feature>
<dbReference type="InterPro" id="IPR002933">
    <property type="entry name" value="Peptidase_M20"/>
</dbReference>
<keyword evidence="4" id="KW-0378">Hydrolase</keyword>
<dbReference type="PANTHER" id="PTHR43808">
    <property type="entry name" value="ACETYLORNITHINE DEACETYLASE"/>
    <property type="match status" value="1"/>
</dbReference>
<dbReference type="InterPro" id="IPR001261">
    <property type="entry name" value="ArgE/DapE_CS"/>
</dbReference>
<dbReference type="InterPro" id="IPR050072">
    <property type="entry name" value="Peptidase_M20A"/>
</dbReference>
<dbReference type="PROSITE" id="PS00758">
    <property type="entry name" value="ARGE_DAPE_CPG2_1"/>
    <property type="match status" value="1"/>
</dbReference>
<proteinExistence type="inferred from homology"/>
<comment type="cofactor">
    <cofactor evidence="1">
        <name>Zn(2+)</name>
        <dbReference type="ChEBI" id="CHEBI:29105"/>
    </cofactor>
</comment>
<dbReference type="GO" id="GO:0016787">
    <property type="term" value="F:hydrolase activity"/>
    <property type="evidence" value="ECO:0007669"/>
    <property type="project" value="UniProtKB-KW"/>
</dbReference>